<dbReference type="Proteomes" id="UP001596052">
    <property type="component" value="Unassembled WGS sequence"/>
</dbReference>
<sequence>MRWWLLLLGVTTCCPAQPLPVIPLGTTPREVEVYDDSRRQAFLTSASAMVTGVVISSSSEVHQSPTEILLEETCLLQIETMNGTLSGLAGATTLRLGTSYEHDKYLQLEPDWGTYRLLSKGQKVVALLNEEEGQPEIRRQGLVVLNEKTRALPDILRRTGLDASCFTAADLAILKEASPLFHEEVVTVAGAMADIRSDHAACLNKLVGVCVAAFFAIILCADHFRSRFTARCI</sequence>
<evidence type="ECO:0000313" key="2">
    <source>
        <dbReference type="Proteomes" id="UP001596052"/>
    </source>
</evidence>
<dbReference type="RefSeq" id="WP_377165694.1">
    <property type="nucleotide sequence ID" value="NZ_JBHSMQ010000003.1"/>
</dbReference>
<proteinExistence type="predicted"/>
<evidence type="ECO:0000313" key="1">
    <source>
        <dbReference type="EMBL" id="MFC5455021.1"/>
    </source>
</evidence>
<organism evidence="1 2">
    <name type="scientific">Prosthecobacter fluviatilis</name>
    <dbReference type="NCBI Taxonomy" id="445931"/>
    <lineage>
        <taxon>Bacteria</taxon>
        <taxon>Pseudomonadati</taxon>
        <taxon>Verrucomicrobiota</taxon>
        <taxon>Verrucomicrobiia</taxon>
        <taxon>Verrucomicrobiales</taxon>
        <taxon>Verrucomicrobiaceae</taxon>
        <taxon>Prosthecobacter</taxon>
    </lineage>
</organism>
<reference evidence="2" key="1">
    <citation type="journal article" date="2019" name="Int. J. Syst. Evol. Microbiol.">
        <title>The Global Catalogue of Microorganisms (GCM) 10K type strain sequencing project: providing services to taxonomists for standard genome sequencing and annotation.</title>
        <authorList>
            <consortium name="The Broad Institute Genomics Platform"/>
            <consortium name="The Broad Institute Genome Sequencing Center for Infectious Disease"/>
            <person name="Wu L."/>
            <person name="Ma J."/>
        </authorList>
    </citation>
    <scope>NUCLEOTIDE SEQUENCE [LARGE SCALE GENOMIC DNA]</scope>
    <source>
        <strain evidence="2">CGMCC 4.1469</strain>
    </source>
</reference>
<gene>
    <name evidence="1" type="ORF">ACFQDI_09165</name>
</gene>
<protein>
    <submittedName>
        <fullName evidence="1">Uncharacterized protein</fullName>
    </submittedName>
</protein>
<name>A0ABW0KQ00_9BACT</name>
<dbReference type="EMBL" id="JBHSMQ010000003">
    <property type="protein sequence ID" value="MFC5455021.1"/>
    <property type="molecule type" value="Genomic_DNA"/>
</dbReference>
<comment type="caution">
    <text evidence="1">The sequence shown here is derived from an EMBL/GenBank/DDBJ whole genome shotgun (WGS) entry which is preliminary data.</text>
</comment>
<keyword evidence="2" id="KW-1185">Reference proteome</keyword>
<accession>A0ABW0KQ00</accession>